<feature type="compositionally biased region" description="Basic and acidic residues" evidence="1">
    <location>
        <begin position="1456"/>
        <end position="1488"/>
    </location>
</feature>
<dbReference type="EMBL" id="LJBN01000112">
    <property type="protein sequence ID" value="OOQ89325.1"/>
    <property type="molecule type" value="Genomic_DNA"/>
</dbReference>
<feature type="region of interest" description="Disordered" evidence="1">
    <location>
        <begin position="2253"/>
        <end position="2279"/>
    </location>
</feature>
<organism evidence="3 4">
    <name type="scientific">Penicillium brasilianum</name>
    <dbReference type="NCBI Taxonomy" id="104259"/>
    <lineage>
        <taxon>Eukaryota</taxon>
        <taxon>Fungi</taxon>
        <taxon>Dikarya</taxon>
        <taxon>Ascomycota</taxon>
        <taxon>Pezizomycotina</taxon>
        <taxon>Eurotiomycetes</taxon>
        <taxon>Eurotiomycetidae</taxon>
        <taxon>Eurotiales</taxon>
        <taxon>Aspergillaceae</taxon>
        <taxon>Penicillium</taxon>
    </lineage>
</organism>
<sequence>MSHTSRVESLHINVGDGDCVIHLLIKEVPAKPRAIVKAVLVDAGPANTFIAGSPSLANAIDNLRRDHNWDTPTFDAVVISSWHPGYYGGLFDLVNRDLATSSTVAGAPAGSKLTDFKFSWLKYDENGNPLTTFYLPSEPPRHVPMLKVDTNTKILSYGGFHPEAENPIWIDRLGLAVFNGGDLLGKEIFSGKALSPDVSIQSIKSPALLVELNPPAEGELGLYCISADQKSLGEGSWPPNDEACISLLLAWIDNGQPALQYYGAGKIGPVAQKILTEWISPANQRRSVATVKIGSHDLDVSATIKLVDSLQPRQIIISCGSKYGSPQWQLILLLHTWLMCQSSEIATSRPVYSTQYPFYFIKEADGLCFRYKDFTKTGQISYDDFTNPSSMGESFRAALADLYSRANEKRAASGEPDIVNVYDDFHLWIEENLEVPDQVNEYARDWITDQCEQRWSQLSPITAQSHEAAGAATHGAGSEPVSIGGSIEYICLESWSGSSQNETTQVLVRYLGQNEGVRASPIKAGVNAAAQSPSQQKDNQPRGAVTQFHSASIRRLQSAGKAHTGRQSVLTNKASYQVETIPRLDFKTQQLLLDRDEQPVFSESGSRLPDKKYLAEVKENKLMVSGIGAQRIGNCILSSSAVVRDKSKISFLLPLGEADNFVGSLASCALWLKTEPKDINQGYEIETGDGLLRWFTTSVQALSMKVSLGSGKDGKDLVGGVSLETATGKSFSTKHLGHAFKLQGTAEGKNILVLGLDPTCSRESITLRAALLAFDLEHIANSGWAQVLANLSLKLDDKQGSRNALWFDPENNYRTTVRLQYINENTSGLDTLAAWLSQGLGTLSIGELSVSLSKSSSAMMNGNNSSVIHESYCTVSFDCTLTLEGSLEKIPLRATISSTNQALKFVLSNDDVDLLQKVIPALATKVKGIDIENLLTSKVAKSILDEIPKLRRVSLTFRLNEKLQPEGVSDVSADLELLVRPMSENKSLLFLFTYSWIQNRGGRLRGSLWLKPPVERSRKHQSLLPNWEASSCLEPLYSQHYDEFVDLKTFFPTLEEGRKLPPGVPSRVNEAVIEIGLGSIMISGTMISEPPDMNNEKPRAYLGKVRLQGSWIKGGGNFRLLTDVSILFCGESKTEPPARLVGSVDFVVPASQDPLYKDPDPAGKRWLLVGVLQNFDFGHIYTLLAKRTRVALSALLRFVHADYLVLSYQYNGAVHQFQLRGTIKLGDALFEIIYKNLKDVDGWWLHISIPENSKGSNATLGKVVEGLMGAHAGQMPPFVGRIQYNSFAIDIQEVHRENKDGTTTPAGVCAVISAHLGQFEISCIMYRDPTGGVMAHEKVVLKASFPQQPSTYLPMVGQVSQPVDDIAFLLVLDRPPRSQRDDDAQRQGLTFSEVQLLNAVLSKLSLQPLVYKKNPGQVLKELDVAITHGLHFMLSSLNSKKESEVILDSVFGWKTSEKKPEKPDDKKPDGKRLEDKKPDDKKPDDKTPGTKNAAAKKQVVPYKKVRKPLEYSNLGVDYKDNTFSIYLDAICRIGPFEASLVGLYLTITFGRDKSLQNLQLQDFVIGYDMIVFGMKTSSLTLGGTFHTAETLTSTIYSTKPGARPISGPKVPVKRYVPPSSEQKPPTSLETEGIFLQAQDGDTLIEEYTITVSGGMVMLWDTVPVPIVIQAAGFIRETVPSEWVITVPKAPDQKPGEPPSPPLPATKTFIKRRVGENVFFIFFKVEGRLIQLGSVTITGITGAFGYNLQLRWPRIEEVTKFPFVAPQDPDMSPSEQLIALTAPGNQGLRWVEPKTGETWLAAGIKAEFAEVCSIDAVCIVQWAPDLRILICGVGRCELPSIHVKKKFARVEIGFRIEVNPAAGVFKLEGMLSSGSYILDESCHLRGGLAFCTWYTPSHKTDLIEDRSGDWVFSIGGYHRSFRPPAHYPRPDRLAIEWKVDEHVSVRGEAYFAMTPKACMAGGMLSVNLEKGKLRAWLTIFLDVLINRDPFSFQMDAGVTIGVNYTLEFLVTLNITVQIGAVLHIEGPPVHGTVYVDFYVFGFSVHFGSTERPEEAEISLQSFYNLIMKENTKQKEAPEVTPHTYNAQCGLISDSSGDLPKSDGPWRVRSGTFVFSITSAFPISSLQLDDKKLGVSGNNSIHARPLKASGELESQLVMNVTKAPHKKLGQNQKDEKVAWQCSTTATALPRALWDKYDATLDPTSNECDPGKLLDPDQVSTPLTTAVVFRPPPPTMSDDQLAPVNAGEVQKELVYKPGTSPGFPPPEKANTDFSPEKPDYSAKQWDKVAEEWNKPRSQLKDTVEFWSKTKAWKPKTPLCADPPAKYIEKRDDLWMRAPAFSMAVASN</sequence>
<dbReference type="Pfam" id="PF20248">
    <property type="entry name" value="DUF6603"/>
    <property type="match status" value="1"/>
</dbReference>
<gene>
    <name evidence="3" type="ORF">PEBR_27424</name>
</gene>
<evidence type="ECO:0000259" key="2">
    <source>
        <dbReference type="Pfam" id="PF20248"/>
    </source>
</evidence>
<name>A0A1S9RUZ9_PENBI</name>
<dbReference type="Proteomes" id="UP000190744">
    <property type="component" value="Unassembled WGS sequence"/>
</dbReference>
<comment type="caution">
    <text evidence="3">The sequence shown here is derived from an EMBL/GenBank/DDBJ whole genome shotgun (WGS) entry which is preliminary data.</text>
</comment>
<dbReference type="InterPro" id="IPR036866">
    <property type="entry name" value="RibonucZ/Hydroxyglut_hydro"/>
</dbReference>
<evidence type="ECO:0000256" key="1">
    <source>
        <dbReference type="SAM" id="MobiDB-lite"/>
    </source>
</evidence>
<feature type="region of interest" description="Disordered" evidence="1">
    <location>
        <begin position="1607"/>
        <end position="1627"/>
    </location>
</feature>
<feature type="region of interest" description="Disordered" evidence="1">
    <location>
        <begin position="1456"/>
        <end position="1497"/>
    </location>
</feature>
<evidence type="ECO:0000313" key="4">
    <source>
        <dbReference type="Proteomes" id="UP000190744"/>
    </source>
</evidence>
<proteinExistence type="predicted"/>
<protein>
    <recommendedName>
        <fullName evidence="2">DUF6603 domain-containing protein</fullName>
    </recommendedName>
</protein>
<dbReference type="Gene3D" id="3.60.15.10">
    <property type="entry name" value="Ribonuclease Z/Hydroxyacylglutathione hydrolase-like"/>
    <property type="match status" value="1"/>
</dbReference>
<accession>A0A1S9RUZ9</accession>
<dbReference type="InterPro" id="IPR046538">
    <property type="entry name" value="DUF6603"/>
</dbReference>
<feature type="domain" description="DUF6603" evidence="2">
    <location>
        <begin position="1714"/>
        <end position="2115"/>
    </location>
</feature>
<dbReference type="SUPFAM" id="SSF56281">
    <property type="entry name" value="Metallo-hydrolase/oxidoreductase"/>
    <property type="match status" value="1"/>
</dbReference>
<evidence type="ECO:0000313" key="3">
    <source>
        <dbReference type="EMBL" id="OOQ89325.1"/>
    </source>
</evidence>
<reference evidence="4" key="1">
    <citation type="submission" date="2015-09" db="EMBL/GenBank/DDBJ databases">
        <authorList>
            <person name="Fill T.P."/>
            <person name="Baretta J.F."/>
            <person name="de Almeida L.G."/>
            <person name="Rocha M."/>
            <person name="de Souza D.H."/>
            <person name="Malavazi I."/>
            <person name="Cerdeira L.T."/>
            <person name="Hong H."/>
            <person name="Samborskyy M."/>
            <person name="de Vasconcelos A.T."/>
            <person name="Leadlay P."/>
            <person name="Rodrigues-Filho E."/>
        </authorList>
    </citation>
    <scope>NUCLEOTIDE SEQUENCE [LARGE SCALE GENOMIC DNA]</scope>
    <source>
        <strain evidence="4">LaBioMMi 136</strain>
    </source>
</reference>